<dbReference type="Proteomes" id="UP000199592">
    <property type="component" value="Unassembled WGS sequence"/>
</dbReference>
<accession>A0A1H2SRS8</accession>
<name>A0A1H2SRS8_9FLAO</name>
<evidence type="ECO:0000313" key="3">
    <source>
        <dbReference type="Proteomes" id="UP000199592"/>
    </source>
</evidence>
<proteinExistence type="predicted"/>
<evidence type="ECO:0000259" key="1">
    <source>
        <dbReference type="SMART" id="SM00849"/>
    </source>
</evidence>
<reference evidence="3" key="1">
    <citation type="submission" date="2016-10" db="EMBL/GenBank/DDBJ databases">
        <authorList>
            <person name="Varghese N."/>
            <person name="Submissions S."/>
        </authorList>
    </citation>
    <scope>NUCLEOTIDE SEQUENCE [LARGE SCALE GENOMIC DNA]</scope>
    <source>
        <strain evidence="3">DSM 25030</strain>
    </source>
</reference>
<evidence type="ECO:0000313" key="2">
    <source>
        <dbReference type="EMBL" id="SDW34371.1"/>
    </source>
</evidence>
<dbReference type="SUPFAM" id="SSF56281">
    <property type="entry name" value="Metallo-hydrolase/oxidoreductase"/>
    <property type="match status" value="1"/>
</dbReference>
<sequence length="258" mass="29691">MDDQMTITFLGTGTSQGIPIIGSNHPVCLSTDPKDKRLRVSVLISWKDYNYVIDCGPDFRQQMLTNPIDHLDGILFTHEHADHTAGIDDIRPFFFRQGDIPIYAHARVVESLKRRFDYIFANENRYPGAPAVQVFEVEKDKNIPLGDLKVVPIECYHNRLPVLGYRFGEFIYLTDVKKVHEDEIKKMKGAKVLVVNALRIEPHHSHFNLEEALEFAQEVGAEQTYFTHISHLLGFHEEVEKNLPENVHLAYDNLQIKI</sequence>
<dbReference type="EMBL" id="FNMY01000001">
    <property type="protein sequence ID" value="SDW34371.1"/>
    <property type="molecule type" value="Genomic_DNA"/>
</dbReference>
<organism evidence="2 3">
    <name type="scientific">Flagellimonas zhangzhouensis</name>
    <dbReference type="NCBI Taxonomy" id="1073328"/>
    <lineage>
        <taxon>Bacteria</taxon>
        <taxon>Pseudomonadati</taxon>
        <taxon>Bacteroidota</taxon>
        <taxon>Flavobacteriia</taxon>
        <taxon>Flavobacteriales</taxon>
        <taxon>Flavobacteriaceae</taxon>
        <taxon>Flagellimonas</taxon>
    </lineage>
</organism>
<gene>
    <name evidence="2" type="ORF">SAMN04487892_1233</name>
</gene>
<dbReference type="SMART" id="SM00849">
    <property type="entry name" value="Lactamase_B"/>
    <property type="match status" value="1"/>
</dbReference>
<dbReference type="PANTHER" id="PTHR42663">
    <property type="entry name" value="HYDROLASE C777.06C-RELATED-RELATED"/>
    <property type="match status" value="1"/>
</dbReference>
<protein>
    <submittedName>
        <fullName evidence="2">Phosphoribosyl 1,2-cyclic phosphate phosphodiesterase</fullName>
    </submittedName>
</protein>
<dbReference type="InterPro" id="IPR001279">
    <property type="entry name" value="Metallo-B-lactamas"/>
</dbReference>
<dbReference type="CDD" id="cd16279">
    <property type="entry name" value="metallo-hydrolase-like_MBL-fold"/>
    <property type="match status" value="1"/>
</dbReference>
<dbReference type="Gene3D" id="3.60.15.10">
    <property type="entry name" value="Ribonuclease Z/Hydroxyacylglutathione hydrolase-like"/>
    <property type="match status" value="1"/>
</dbReference>
<keyword evidence="3" id="KW-1185">Reference proteome</keyword>
<dbReference type="AlphaFoldDB" id="A0A1H2SRS8"/>
<dbReference type="PANTHER" id="PTHR42663:SF6">
    <property type="entry name" value="HYDROLASE C777.06C-RELATED"/>
    <property type="match status" value="1"/>
</dbReference>
<feature type="domain" description="Metallo-beta-lactamase" evidence="1">
    <location>
        <begin position="38"/>
        <end position="228"/>
    </location>
</feature>
<dbReference type="Pfam" id="PF12706">
    <property type="entry name" value="Lactamase_B_2"/>
    <property type="match status" value="1"/>
</dbReference>
<dbReference type="InterPro" id="IPR036866">
    <property type="entry name" value="RibonucZ/Hydroxyglut_hydro"/>
</dbReference>
<dbReference type="STRING" id="1073328.SAMN05216294_2592"/>